<accession>A0A7Y8D3Y6</accession>
<dbReference type="RefSeq" id="WP_177011216.1">
    <property type="nucleotide sequence ID" value="NZ_JACARV010000107.1"/>
</dbReference>
<comment type="caution">
    <text evidence="3">The sequence shown here is derived from an EMBL/GenBank/DDBJ whole genome shotgun (WGS) entry which is preliminary data.</text>
</comment>
<protein>
    <submittedName>
        <fullName evidence="3">Uncharacterized protein</fullName>
    </submittedName>
</protein>
<organism evidence="3 4">
    <name type="scientific">Pseudomonas putida</name>
    <name type="common">Arthrobacter siderocapsulatus</name>
    <dbReference type="NCBI Taxonomy" id="303"/>
    <lineage>
        <taxon>Bacteria</taxon>
        <taxon>Pseudomonadati</taxon>
        <taxon>Pseudomonadota</taxon>
        <taxon>Gammaproteobacteria</taxon>
        <taxon>Pseudomonadales</taxon>
        <taxon>Pseudomonadaceae</taxon>
        <taxon>Pseudomonas</taxon>
    </lineage>
</organism>
<dbReference type="EMBL" id="JACARV010000107">
    <property type="protein sequence ID" value="NWC83855.1"/>
    <property type="molecule type" value="Genomic_DNA"/>
</dbReference>
<feature type="chain" id="PRO_5031200487" evidence="2">
    <location>
        <begin position="21"/>
        <end position="112"/>
    </location>
</feature>
<dbReference type="AlphaFoldDB" id="A0A7Y8D3Y6"/>
<evidence type="ECO:0000256" key="1">
    <source>
        <dbReference type="SAM" id="MobiDB-lite"/>
    </source>
</evidence>
<sequence>MMNAFQTLAISAVCSLASVAAYDQLYVVKSPPLAVANYEMALTALGDPNVAVEALRANSSTLSAEGYVVIDSRVLLGYPEDIEIPREVLTSPQAPKGDVIPPGAVDELGEEK</sequence>
<evidence type="ECO:0000313" key="3">
    <source>
        <dbReference type="EMBL" id="NWC83855.1"/>
    </source>
</evidence>
<evidence type="ECO:0000256" key="2">
    <source>
        <dbReference type="SAM" id="SignalP"/>
    </source>
</evidence>
<name>A0A7Y8D3Y6_PSEPU</name>
<proteinExistence type="predicted"/>
<dbReference type="Proteomes" id="UP000542695">
    <property type="component" value="Unassembled WGS sequence"/>
</dbReference>
<reference evidence="3 4" key="1">
    <citation type="submission" date="2020-04" db="EMBL/GenBank/DDBJ databases">
        <title>Molecular characterization of pseudomonads from Agaricus bisporus reveal novel blotch 2 pathogens in Western Europe.</title>
        <authorList>
            <person name="Taparia T."/>
            <person name="Krijger M."/>
            <person name="Haynes E."/>
            <person name="Elpinstone J.G."/>
            <person name="Noble R."/>
            <person name="Van Der Wolf J."/>
        </authorList>
    </citation>
    <scope>NUCLEOTIDE SEQUENCE [LARGE SCALE GENOMIC DNA]</scope>
    <source>
        <strain evidence="3 4">P7765</strain>
    </source>
</reference>
<gene>
    <name evidence="3" type="ORF">HX798_26740</name>
</gene>
<evidence type="ECO:0000313" key="4">
    <source>
        <dbReference type="Proteomes" id="UP000542695"/>
    </source>
</evidence>
<feature type="signal peptide" evidence="2">
    <location>
        <begin position="1"/>
        <end position="20"/>
    </location>
</feature>
<keyword evidence="2" id="KW-0732">Signal</keyword>
<feature type="region of interest" description="Disordered" evidence="1">
    <location>
        <begin position="92"/>
        <end position="112"/>
    </location>
</feature>